<evidence type="ECO:0000256" key="3">
    <source>
        <dbReference type="ARBA" id="ARBA00023204"/>
    </source>
</evidence>
<keyword evidence="2" id="KW-0227">DNA damage</keyword>
<organism evidence="5 6">
    <name type="scientific">Robertmurraya beringensis</name>
    <dbReference type="NCBI Taxonomy" id="641660"/>
    <lineage>
        <taxon>Bacteria</taxon>
        <taxon>Bacillati</taxon>
        <taxon>Bacillota</taxon>
        <taxon>Bacilli</taxon>
        <taxon>Bacillales</taxon>
        <taxon>Bacillaceae</taxon>
        <taxon>Robertmurraya</taxon>
    </lineage>
</organism>
<dbReference type="Pfam" id="PF04098">
    <property type="entry name" value="Rad52_Rad22"/>
    <property type="match status" value="1"/>
</dbReference>
<reference evidence="5 6" key="1">
    <citation type="submission" date="2024-09" db="EMBL/GenBank/DDBJ databases">
        <authorList>
            <person name="Sun Q."/>
            <person name="Mori K."/>
        </authorList>
    </citation>
    <scope>NUCLEOTIDE SEQUENCE [LARGE SCALE GENOMIC DNA]</scope>
    <source>
        <strain evidence="5 6">CGMCC 1.9126</strain>
    </source>
</reference>
<dbReference type="InterPro" id="IPR041247">
    <property type="entry name" value="Rad52_fam"/>
</dbReference>
<dbReference type="Proteomes" id="UP001589738">
    <property type="component" value="Unassembled WGS sequence"/>
</dbReference>
<proteinExistence type="inferred from homology"/>
<protein>
    <submittedName>
        <fullName evidence="5">Rad52/Rad22 family DNA repair protein</fullName>
    </submittedName>
</protein>
<accession>A0ABV6KU39</accession>
<evidence type="ECO:0000256" key="1">
    <source>
        <dbReference type="ARBA" id="ARBA00006638"/>
    </source>
</evidence>
<evidence type="ECO:0000313" key="5">
    <source>
        <dbReference type="EMBL" id="MFC0476844.1"/>
    </source>
</evidence>
<feature type="compositionally biased region" description="Low complexity" evidence="4">
    <location>
        <begin position="194"/>
        <end position="212"/>
    </location>
</feature>
<dbReference type="EMBL" id="JBHLUU010000112">
    <property type="protein sequence ID" value="MFC0476844.1"/>
    <property type="molecule type" value="Genomic_DNA"/>
</dbReference>
<keyword evidence="3" id="KW-0234">DNA repair</keyword>
<keyword evidence="6" id="KW-1185">Reference proteome</keyword>
<name>A0ABV6KU39_9BACI</name>
<evidence type="ECO:0000256" key="2">
    <source>
        <dbReference type="ARBA" id="ARBA00022763"/>
    </source>
</evidence>
<feature type="region of interest" description="Disordered" evidence="4">
    <location>
        <begin position="162"/>
        <end position="219"/>
    </location>
</feature>
<evidence type="ECO:0000256" key="4">
    <source>
        <dbReference type="SAM" id="MobiDB-lite"/>
    </source>
</evidence>
<feature type="compositionally biased region" description="Polar residues" evidence="4">
    <location>
        <begin position="174"/>
        <end position="193"/>
    </location>
</feature>
<gene>
    <name evidence="5" type="ORF">ACFFHF_16700</name>
</gene>
<dbReference type="RefSeq" id="WP_377058640.1">
    <property type="nucleotide sequence ID" value="NZ_JBHLUU010000112.1"/>
</dbReference>
<evidence type="ECO:0000313" key="6">
    <source>
        <dbReference type="Proteomes" id="UP001589738"/>
    </source>
</evidence>
<comment type="caution">
    <text evidence="5">The sequence shown here is derived from an EMBL/GenBank/DDBJ whole genome shotgun (WGS) entry which is preliminary data.</text>
</comment>
<sequence>MLKKDCTMEEVMEHLQAPFPSTDIEWRVSRSGISNGKQWAMVLAYVDSRAIQNRLDEVFGPAGWQNKFTDFREGVLCTISCYIDGEWVSKTDGAEPTKFESFKGGLSGAIKRAGALWGIGRYLYNLTETFVDVSPTKLTGGTYIKDDKSKVQGYWVPPKLPDWALPENERGKGSQPSRSSQNQNYGNSQAQKHQTGNQSSNQTKQNQTQPNKKQSDGFNRNKVLNDIDMFLKNTGLINKQDWIIPLFKRVNPNIQQNSLSEVGKQATDQELMVYYNVLKPVNDLTLLANHFKVSMEDVLKKYVQMLVPTVKIENLFSCFTYVTIDIVKEVSEMVKEDLQTGALQRIA</sequence>
<comment type="similarity">
    <text evidence="1">Belongs to the RAD52 family.</text>
</comment>